<dbReference type="RefSeq" id="WP_210809840.1">
    <property type="nucleotide sequence ID" value="NZ_JAGQDG010000005.1"/>
</dbReference>
<evidence type="ECO:0000313" key="3">
    <source>
        <dbReference type="Proteomes" id="UP000672097"/>
    </source>
</evidence>
<organism evidence="2 3">
    <name type="scientific">Ideonella paludis</name>
    <dbReference type="NCBI Taxonomy" id="1233411"/>
    <lineage>
        <taxon>Bacteria</taxon>
        <taxon>Pseudomonadati</taxon>
        <taxon>Pseudomonadota</taxon>
        <taxon>Betaproteobacteria</taxon>
        <taxon>Burkholderiales</taxon>
        <taxon>Sphaerotilaceae</taxon>
        <taxon>Ideonella</taxon>
    </lineage>
</organism>
<protein>
    <submittedName>
        <fullName evidence="2">Site-specific recombinase</fullName>
    </submittedName>
</protein>
<reference evidence="2 3" key="1">
    <citation type="submission" date="2021-04" db="EMBL/GenBank/DDBJ databases">
        <title>The genome sequence of type strain Ideonella paludis KCTC 32238.</title>
        <authorList>
            <person name="Liu Y."/>
        </authorList>
    </citation>
    <scope>NUCLEOTIDE SEQUENCE [LARGE SCALE GENOMIC DNA]</scope>
    <source>
        <strain evidence="2 3">KCTC 32238</strain>
    </source>
</reference>
<feature type="transmembrane region" description="Helical" evidence="1">
    <location>
        <begin position="366"/>
        <end position="388"/>
    </location>
</feature>
<feature type="transmembrane region" description="Helical" evidence="1">
    <location>
        <begin position="477"/>
        <end position="502"/>
    </location>
</feature>
<evidence type="ECO:0000256" key="1">
    <source>
        <dbReference type="SAM" id="Phobius"/>
    </source>
</evidence>
<name>A0ABS5DZI6_9BURK</name>
<accession>A0ABS5DZI6</accession>
<evidence type="ECO:0000313" key="2">
    <source>
        <dbReference type="EMBL" id="MBQ0936484.1"/>
    </source>
</evidence>
<dbReference type="PIRSF" id="PIRSF015380">
    <property type="entry name" value="Site-sp_rcmb"/>
    <property type="match status" value="1"/>
</dbReference>
<sequence length="657" mass="71227">MAWDLSALLHSADPAASAIERHLWLVRLMDWLRQPPPEGAHSLTPWPVVRMGLLLDVLETQPEISQRVGGVVHHSLRDLDSNGLLADFGFPPRQGFVSELGDRLRLAWLPGTPQTSDAGELFSLLFNRPDDAAWVAALDEATLGRLLRWLEHSSGTPAAWRDEMVEAVQLLASQIRANGLSKALRSRIAPSHMADRPFHQVVALAEALQAAHQQGAGAEALAAHAARLRAVLGRCLDAAHSARQHLDEWGISVDVVFQMDQMRKRAQRIEQLLDAALAAEPAPAFKALWLALLSAAQDRQGIGALFTHHYALLARKVTERSAETGEHYITRDRAEYRQMLGKAAGGGAVIGLTTLAKFALTALQVSAFWVGFLAGVNYALSFVLVHLLHWTVATKQPAMTAPALAAKLEAVGQQEGAIEGFVDEVTHLIRSQIAGIVGNLALVAPVVLAAQGLAWWVQGAPLVGEKDAHYVLHSLTLLGPTALFAAFTGVLLFASSLIAGWVENWFVYHRLESALAWNPRITDLLGPSRAQRWARWWRGNISGLAANVSLGLMLGIIPALAAFVGLPLEVRHVTLGMGQLAAAVGALGLEIFQQPAFWWCLAGIGVTGLLNLAVSFTLAFRVALASRGLQVQERGRLYAALRQRWRQAPGSFFKPPV</sequence>
<keyword evidence="1" id="KW-0812">Transmembrane</keyword>
<feature type="transmembrane region" description="Helical" evidence="1">
    <location>
        <begin position="544"/>
        <end position="568"/>
    </location>
</feature>
<proteinExistence type="predicted"/>
<dbReference type="Pfam" id="PF10136">
    <property type="entry name" value="SpecificRecomb"/>
    <property type="match status" value="1"/>
</dbReference>
<feature type="transmembrane region" description="Helical" evidence="1">
    <location>
        <begin position="596"/>
        <end position="624"/>
    </location>
</feature>
<keyword evidence="1" id="KW-1133">Transmembrane helix</keyword>
<comment type="caution">
    <text evidence="2">The sequence shown here is derived from an EMBL/GenBank/DDBJ whole genome shotgun (WGS) entry which is preliminary data.</text>
</comment>
<keyword evidence="1" id="KW-0472">Membrane</keyword>
<keyword evidence="3" id="KW-1185">Reference proteome</keyword>
<dbReference type="EMBL" id="JAGQDG010000005">
    <property type="protein sequence ID" value="MBQ0936484.1"/>
    <property type="molecule type" value="Genomic_DNA"/>
</dbReference>
<dbReference type="Proteomes" id="UP000672097">
    <property type="component" value="Unassembled WGS sequence"/>
</dbReference>
<dbReference type="InterPro" id="IPR011385">
    <property type="entry name" value="Site-sp_rcmbase"/>
</dbReference>
<feature type="transmembrane region" description="Helical" evidence="1">
    <location>
        <begin position="436"/>
        <end position="457"/>
    </location>
</feature>
<gene>
    <name evidence="2" type="ORF">KAK11_14170</name>
</gene>